<dbReference type="InterPro" id="IPR008523">
    <property type="entry name" value="DUF805"/>
</dbReference>
<evidence type="ECO:0000313" key="2">
    <source>
        <dbReference type="EMBL" id="SDR77705.1"/>
    </source>
</evidence>
<dbReference type="Proteomes" id="UP000199700">
    <property type="component" value="Chromosome"/>
</dbReference>
<dbReference type="RefSeq" id="WP_092102581.1">
    <property type="nucleotide sequence ID" value="NZ_LT629739.1"/>
</dbReference>
<reference evidence="2" key="1">
    <citation type="submission" date="2016-10" db="EMBL/GenBank/DDBJ databases">
        <authorList>
            <person name="Varghese N."/>
            <person name="Submissions S."/>
        </authorList>
    </citation>
    <scope>NUCLEOTIDE SEQUENCE [LARGE SCALE GENOMIC DNA]</scope>
    <source>
        <strain evidence="2">DSM 22082</strain>
    </source>
</reference>
<evidence type="ECO:0000256" key="1">
    <source>
        <dbReference type="SAM" id="Phobius"/>
    </source>
</evidence>
<organism evidence="2 3">
    <name type="scientific">Brevibacterium sandarakinum</name>
    <dbReference type="NCBI Taxonomy" id="629680"/>
    <lineage>
        <taxon>Bacteria</taxon>
        <taxon>Bacillati</taxon>
        <taxon>Actinomycetota</taxon>
        <taxon>Actinomycetes</taxon>
        <taxon>Micrococcales</taxon>
        <taxon>Brevibacteriaceae</taxon>
        <taxon>Brevibacterium</taxon>
    </lineage>
</organism>
<keyword evidence="1" id="KW-1133">Transmembrane helix</keyword>
<keyword evidence="3" id="KW-1185">Reference proteome</keyword>
<name>A0A1H1LUI9_BRESA</name>
<dbReference type="EMBL" id="LT629739">
    <property type="protein sequence ID" value="SDR77705.1"/>
    <property type="molecule type" value="Genomic_DNA"/>
</dbReference>
<feature type="transmembrane region" description="Helical" evidence="1">
    <location>
        <begin position="89"/>
        <end position="113"/>
    </location>
</feature>
<dbReference type="GO" id="GO:0005886">
    <property type="term" value="C:plasma membrane"/>
    <property type="evidence" value="ECO:0007669"/>
    <property type="project" value="TreeGrafter"/>
</dbReference>
<keyword evidence="1" id="KW-0472">Membrane</keyword>
<accession>A0A1H1LUI9</accession>
<protein>
    <submittedName>
        <fullName evidence="2">Uncharacterized membrane protein YhaH, DUF805 family</fullName>
    </submittedName>
</protein>
<dbReference type="PANTHER" id="PTHR34980">
    <property type="entry name" value="INNER MEMBRANE PROTEIN-RELATED-RELATED"/>
    <property type="match status" value="1"/>
</dbReference>
<evidence type="ECO:0000313" key="3">
    <source>
        <dbReference type="Proteomes" id="UP000199700"/>
    </source>
</evidence>
<feature type="transmembrane region" description="Helical" evidence="1">
    <location>
        <begin position="58"/>
        <end position="77"/>
    </location>
</feature>
<keyword evidence="1" id="KW-0812">Transmembrane</keyword>
<dbReference type="PANTHER" id="PTHR34980:SF2">
    <property type="entry name" value="INNER MEMBRANE PROTEIN YHAH-RELATED"/>
    <property type="match status" value="1"/>
</dbReference>
<dbReference type="Pfam" id="PF05656">
    <property type="entry name" value="DUF805"/>
    <property type="match status" value="1"/>
</dbReference>
<dbReference type="OrthoDB" id="9812349at2"/>
<dbReference type="AlphaFoldDB" id="A0A1H1LUI9"/>
<gene>
    <name evidence="2" type="ORF">SAMN04489751_0416</name>
</gene>
<dbReference type="STRING" id="629680.SAMN04489751_0416"/>
<sequence>MTHLSIPRDYASTHVQATADSTLLGTYTPLPGASPAAAIRRYFRKYAVFFGRASRSEYWWITLLSIVVYSVGGALAGATQITTAGVSHFGGVITDVSIGAGLIGTFLLMYFLATILPTISLSVRRLHDAGLSGWFLLLGLVPILGSITLFILFLLSSNPAGQRFDKR</sequence>
<proteinExistence type="predicted"/>
<feature type="transmembrane region" description="Helical" evidence="1">
    <location>
        <begin position="133"/>
        <end position="155"/>
    </location>
</feature>